<dbReference type="GO" id="GO:0070072">
    <property type="term" value="P:vacuolar proton-transporting V-type ATPase complex assembly"/>
    <property type="evidence" value="ECO:0007669"/>
    <property type="project" value="InterPro"/>
</dbReference>
<dbReference type="InterPro" id="IPR040357">
    <property type="entry name" value="Vma22/CCDC115"/>
</dbReference>
<evidence type="ECO:0000313" key="3">
    <source>
        <dbReference type="EMBL" id="UQC78288.1"/>
    </source>
</evidence>
<dbReference type="RefSeq" id="XP_049139925.1">
    <property type="nucleotide sequence ID" value="XM_049282782.1"/>
</dbReference>
<dbReference type="PANTHER" id="PTHR31996">
    <property type="entry name" value="COILED-COIL DOMAIN-CONTAINING PROTEIN 115"/>
    <property type="match status" value="1"/>
</dbReference>
<dbReference type="KEGG" id="clup:CLUP02_03765"/>
<protein>
    <recommendedName>
        <fullName evidence="1">Vacuolar ATPase assembly protein VMA22</fullName>
    </recommendedName>
</protein>
<dbReference type="GO" id="GO:1990871">
    <property type="term" value="C:Vma12-Vma22 assembly complex"/>
    <property type="evidence" value="ECO:0007669"/>
    <property type="project" value="TreeGrafter"/>
</dbReference>
<dbReference type="GO" id="GO:0051082">
    <property type="term" value="F:unfolded protein binding"/>
    <property type="evidence" value="ECO:0007669"/>
    <property type="project" value="TreeGrafter"/>
</dbReference>
<sequence>MNIYGGQETSLLNPTRSIVQASAASPKHCVCITVPASRQRTRILHWPFMVGTLPNAHLAKCRLPTRSEVECAHSHQCCMLLPLCRDAFSPEQYQTIIARHLDIYSIDELSPGLSSRVFTTDQSVLTPPHISMEIVSSTTNVGDLPPLAACNGRLSRWEGAPDPDHTLLLFMVFSGGSAPPSKATRTQNNMHLGIDYSTSSYGSHRSMVVNALQKSSRQSLLCLRLDHKVLNLDQVFLLQFAVPDAKVPSLRAVKVGIETPSGPRSSPGVGRCLPSHMDDTPFFNASIHPSLTLGAMARFASRFALRCTNTVLDYSSWSSAESHHYSELRSEGQALSAYFPTILLSPTYVHRSGQLDPMAASTASFPAGRTGAFDSKSYPSMSKAETGSYARKVALDPKGPKERCIRDTEPMLSIHPSLFSLCLPPSLDIASVPLYVCSHVTVAVASGFLARFAVPSAQIITQATNFQRIVSCIGNLGDTTRQVFTYPYMLLSPLQPHASATAARPLASFNLSHSADKTMETNHIDSLLERYLILLDEYTALRERLSGTQAGMYQNIARANFSAERGVRYGPDYYDERMRASRTLELAVDDRGIPRFEVVKVVEGADAVTEPKTETTEAAAAAAAKNDDVNEAPSVEPEGVTSVDEEQTEKEAEKKDEAENEKEKMRQKKKKKSNDPLRWFGILAPMPLRQAQSLSVQAVQDIIPRLVSVDAEMKDIEIEVRRARKRRAKAEAAAAAALKRDDVDEGAGAVRHETQAPMAAV</sequence>
<reference evidence="3" key="1">
    <citation type="journal article" date="2021" name="Mol. Plant Microbe Interact.">
        <title>Complete Genome Sequence of the Plant-Pathogenic Fungus Colletotrichum lupini.</title>
        <authorList>
            <person name="Baroncelli R."/>
            <person name="Pensec F."/>
            <person name="Da Lio D."/>
            <person name="Boufleur T."/>
            <person name="Vicente I."/>
            <person name="Sarrocco S."/>
            <person name="Picot A."/>
            <person name="Baraldi E."/>
            <person name="Sukno S."/>
            <person name="Thon M."/>
            <person name="Le Floch G."/>
        </authorList>
    </citation>
    <scope>NUCLEOTIDE SEQUENCE</scope>
    <source>
        <strain evidence="3">IMI 504893</strain>
    </source>
</reference>
<organism evidence="3 4">
    <name type="scientific">Colletotrichum lupini</name>
    <dbReference type="NCBI Taxonomy" id="145971"/>
    <lineage>
        <taxon>Eukaryota</taxon>
        <taxon>Fungi</taxon>
        <taxon>Dikarya</taxon>
        <taxon>Ascomycota</taxon>
        <taxon>Pezizomycotina</taxon>
        <taxon>Sordariomycetes</taxon>
        <taxon>Hypocreomycetidae</taxon>
        <taxon>Glomerellales</taxon>
        <taxon>Glomerellaceae</taxon>
        <taxon>Colletotrichum</taxon>
        <taxon>Colletotrichum acutatum species complex</taxon>
    </lineage>
</organism>
<dbReference type="Proteomes" id="UP000830671">
    <property type="component" value="Chromosome 2"/>
</dbReference>
<evidence type="ECO:0000256" key="2">
    <source>
        <dbReference type="SAM" id="MobiDB-lite"/>
    </source>
</evidence>
<name>A0A9Q8SJH6_9PEZI</name>
<feature type="compositionally biased region" description="Basic and acidic residues" evidence="2">
    <location>
        <begin position="649"/>
        <end position="664"/>
    </location>
</feature>
<proteinExistence type="predicted"/>
<evidence type="ECO:0000256" key="1">
    <source>
        <dbReference type="ARBA" id="ARBA00093634"/>
    </source>
</evidence>
<accession>A0A9Q8SJH6</accession>
<feature type="region of interest" description="Disordered" evidence="2">
    <location>
        <begin position="608"/>
        <end position="673"/>
    </location>
</feature>
<feature type="region of interest" description="Disordered" evidence="2">
    <location>
        <begin position="733"/>
        <end position="761"/>
    </location>
</feature>
<gene>
    <name evidence="3" type="ORF">CLUP02_03765</name>
</gene>
<dbReference type="GeneID" id="73337792"/>
<dbReference type="AlphaFoldDB" id="A0A9Q8SJH6"/>
<dbReference type="PANTHER" id="PTHR31996:SF2">
    <property type="entry name" value="COILED-COIL DOMAIN-CONTAINING PROTEIN 115"/>
    <property type="match status" value="1"/>
</dbReference>
<keyword evidence="4" id="KW-1185">Reference proteome</keyword>
<dbReference type="EMBL" id="CP019474">
    <property type="protein sequence ID" value="UQC78288.1"/>
    <property type="molecule type" value="Genomic_DNA"/>
</dbReference>
<dbReference type="Pfam" id="PF21730">
    <property type="entry name" value="Vma22_CCDC115"/>
    <property type="match status" value="2"/>
</dbReference>
<evidence type="ECO:0000313" key="4">
    <source>
        <dbReference type="Proteomes" id="UP000830671"/>
    </source>
</evidence>